<dbReference type="Gene3D" id="3.40.50.12780">
    <property type="entry name" value="N-terminal domain of ligase-like"/>
    <property type="match status" value="1"/>
</dbReference>
<dbReference type="InterPro" id="IPR053158">
    <property type="entry name" value="CapK_Type1_Caps_Biosynth"/>
</dbReference>
<keyword evidence="2" id="KW-1185">Reference proteome</keyword>
<dbReference type="PANTHER" id="PTHR36932:SF1">
    <property type="entry name" value="CAPSULAR POLYSACCHARIDE BIOSYNTHESIS PROTEIN"/>
    <property type="match status" value="1"/>
</dbReference>
<dbReference type="Proteomes" id="UP000253303">
    <property type="component" value="Unassembled WGS sequence"/>
</dbReference>
<dbReference type="GO" id="GO:0016874">
    <property type="term" value="F:ligase activity"/>
    <property type="evidence" value="ECO:0007669"/>
    <property type="project" value="UniProtKB-KW"/>
</dbReference>
<reference evidence="1 2" key="1">
    <citation type="submission" date="2018-06" db="EMBL/GenBank/DDBJ databases">
        <title>Sphaerisporangium craniellae sp. nov., isolated from a marine sponge in the South China Sea.</title>
        <authorList>
            <person name="Li L."/>
        </authorList>
    </citation>
    <scope>NUCLEOTIDE SEQUENCE [LARGE SCALE GENOMIC DNA]</scope>
    <source>
        <strain evidence="1 2">LHW63015</strain>
    </source>
</reference>
<organism evidence="1 2">
    <name type="scientific">Spongiactinospora rosea</name>
    <dbReference type="NCBI Taxonomy" id="2248750"/>
    <lineage>
        <taxon>Bacteria</taxon>
        <taxon>Bacillati</taxon>
        <taxon>Actinomycetota</taxon>
        <taxon>Actinomycetes</taxon>
        <taxon>Streptosporangiales</taxon>
        <taxon>Streptosporangiaceae</taxon>
        <taxon>Spongiactinospora</taxon>
    </lineage>
</organism>
<dbReference type="EMBL" id="QMEY01000002">
    <property type="protein sequence ID" value="RBQ20687.1"/>
    <property type="molecule type" value="Genomic_DNA"/>
</dbReference>
<dbReference type="InterPro" id="IPR042099">
    <property type="entry name" value="ANL_N_sf"/>
</dbReference>
<dbReference type="AlphaFoldDB" id="A0A366M3R3"/>
<dbReference type="PANTHER" id="PTHR36932">
    <property type="entry name" value="CAPSULAR POLYSACCHARIDE BIOSYNTHESIS PROTEIN"/>
    <property type="match status" value="1"/>
</dbReference>
<evidence type="ECO:0000313" key="1">
    <source>
        <dbReference type="EMBL" id="RBQ20687.1"/>
    </source>
</evidence>
<comment type="caution">
    <text evidence="1">The sequence shown here is derived from an EMBL/GenBank/DDBJ whole genome shotgun (WGS) entry which is preliminary data.</text>
</comment>
<gene>
    <name evidence="1" type="ORF">DP939_06275</name>
</gene>
<proteinExistence type="predicted"/>
<sequence length="429" mass="47705">MTGSATFEAVREEIAYAFDSTVFFRDHMEANGLRPEDIKDADDFLRIPPTSKSHYRRNFPTGVLAKGYTLNSSHVMRFQSSGTSGDRLNSAILAYDLARRQATAIGVNRRFDDLWRPGSRPKICRYAPPNCSDVECATGFSGMEDRTLPDGTLVLTVAHDLLATPEWQIVKALDEIELYQPDLLVVDPTHFAFLTRWARRLGRRITSPRPLHIVCGYTLMTRAARRQIEDFMGPDVPIGDMIGMSELGYLGFDCHLGHRHINDRDFFVEFVRDGKPVREGQMGELYVTTVDDGLIPRIRYATGDYFTPLGGSCDCGSDLPVVRIEGRGTHMVRLPDGRLVTPGALDAAVGDVPWIDLYKLEQDLTGACTFRYVPGAQAPADDAAALERRLTEILAPAPVRVEAVDYIACERSGKFQSCISHISAKEAAR</sequence>
<keyword evidence="1" id="KW-0436">Ligase</keyword>
<dbReference type="SUPFAM" id="SSF56801">
    <property type="entry name" value="Acetyl-CoA synthetase-like"/>
    <property type="match status" value="1"/>
</dbReference>
<dbReference type="RefSeq" id="WP_113979646.1">
    <property type="nucleotide sequence ID" value="NZ_QMEY01000002.1"/>
</dbReference>
<name>A0A366M3R3_9ACTN</name>
<evidence type="ECO:0000313" key="2">
    <source>
        <dbReference type="Proteomes" id="UP000253303"/>
    </source>
</evidence>
<dbReference type="OrthoDB" id="580775at2"/>
<accession>A0A366M3R3</accession>
<protein>
    <submittedName>
        <fullName evidence="1">Phenylacetate--CoA ligase family protein</fullName>
    </submittedName>
</protein>